<dbReference type="OrthoDB" id="2744793at2759"/>
<feature type="transmembrane region" description="Helical" evidence="1">
    <location>
        <begin position="217"/>
        <end position="242"/>
    </location>
</feature>
<dbReference type="EMBL" id="SGPL01000223">
    <property type="protein sequence ID" value="THH15182.1"/>
    <property type="molecule type" value="Genomic_DNA"/>
</dbReference>
<feature type="transmembrane region" description="Helical" evidence="1">
    <location>
        <begin position="31"/>
        <end position="48"/>
    </location>
</feature>
<keyword evidence="1" id="KW-0472">Membrane</keyword>
<keyword evidence="1" id="KW-0812">Transmembrane</keyword>
<protein>
    <submittedName>
        <fullName evidence="2">Uncharacterized protein</fullName>
    </submittedName>
</protein>
<sequence length="349" mass="38343">MSSDSLELSDDVSFEISSIIGETIPLAVETGFYSLWAAFFALSTYFLACKGFNFRTNLTMWLVTVIMFLVSTCHYASSCVIAFSDVLSDLQILVYPSILDIFDDSVVFQQMSDVQTYLPITNYILSDAVLLWRAWVLWDRNIKVMIVPALMWFTTAVVAFVSVGLLGMGYATIIFGMIASTLPLATNIVATSLIAFKAWKYSRSIKAYLGDGSPLKLKAGAILALLAESGFLYCAIWIVYIISLFSPISIFTRLTQAIMVHISGIYPTVVIVLVALQKTAWDMTASIEGVQSVFQVATHPPPATRFSLSMNDQPNHSPIIQIGFNPPVTTHDDDGCKEIAGAREESGIV</sequence>
<organism evidence="2 3">
    <name type="scientific">Bondarzewia mesenterica</name>
    <dbReference type="NCBI Taxonomy" id="1095465"/>
    <lineage>
        <taxon>Eukaryota</taxon>
        <taxon>Fungi</taxon>
        <taxon>Dikarya</taxon>
        <taxon>Basidiomycota</taxon>
        <taxon>Agaricomycotina</taxon>
        <taxon>Agaricomycetes</taxon>
        <taxon>Russulales</taxon>
        <taxon>Bondarzewiaceae</taxon>
        <taxon>Bondarzewia</taxon>
    </lineage>
</organism>
<reference evidence="2 3" key="1">
    <citation type="submission" date="2019-02" db="EMBL/GenBank/DDBJ databases">
        <title>Genome sequencing of the rare red list fungi Bondarzewia mesenterica.</title>
        <authorList>
            <person name="Buettner E."/>
            <person name="Kellner H."/>
        </authorList>
    </citation>
    <scope>NUCLEOTIDE SEQUENCE [LARGE SCALE GENOMIC DNA]</scope>
    <source>
        <strain evidence="2 3">DSM 108281</strain>
    </source>
</reference>
<dbReference type="AlphaFoldDB" id="A0A4S4LS13"/>
<gene>
    <name evidence="2" type="ORF">EW146_g5255</name>
</gene>
<feature type="transmembrane region" description="Helical" evidence="1">
    <location>
        <begin position="145"/>
        <end position="167"/>
    </location>
</feature>
<accession>A0A4S4LS13</accession>
<feature type="transmembrane region" description="Helical" evidence="1">
    <location>
        <begin position="120"/>
        <end position="138"/>
    </location>
</feature>
<proteinExistence type="predicted"/>
<name>A0A4S4LS13_9AGAM</name>
<feature type="transmembrane region" description="Helical" evidence="1">
    <location>
        <begin position="173"/>
        <end position="196"/>
    </location>
</feature>
<dbReference type="Proteomes" id="UP000310158">
    <property type="component" value="Unassembled WGS sequence"/>
</dbReference>
<evidence type="ECO:0000313" key="2">
    <source>
        <dbReference type="EMBL" id="THH15182.1"/>
    </source>
</evidence>
<evidence type="ECO:0000313" key="3">
    <source>
        <dbReference type="Proteomes" id="UP000310158"/>
    </source>
</evidence>
<comment type="caution">
    <text evidence="2">The sequence shown here is derived from an EMBL/GenBank/DDBJ whole genome shotgun (WGS) entry which is preliminary data.</text>
</comment>
<keyword evidence="1" id="KW-1133">Transmembrane helix</keyword>
<keyword evidence="3" id="KW-1185">Reference proteome</keyword>
<evidence type="ECO:0000256" key="1">
    <source>
        <dbReference type="SAM" id="Phobius"/>
    </source>
</evidence>
<feature type="transmembrane region" description="Helical" evidence="1">
    <location>
        <begin position="254"/>
        <end position="276"/>
    </location>
</feature>
<feature type="transmembrane region" description="Helical" evidence="1">
    <location>
        <begin position="60"/>
        <end position="83"/>
    </location>
</feature>